<evidence type="ECO:0000259" key="2">
    <source>
        <dbReference type="Pfam" id="PF02541"/>
    </source>
</evidence>
<reference evidence="4" key="3">
    <citation type="submission" date="2021-09" db="EMBL/GenBank/DDBJ databases">
        <authorList>
            <person name="Gilroy R."/>
        </authorList>
    </citation>
    <scope>NUCLEOTIDE SEQUENCE</scope>
    <source>
        <strain evidence="4">6019</strain>
    </source>
</reference>
<dbReference type="PANTHER" id="PTHR30005">
    <property type="entry name" value="EXOPOLYPHOSPHATASE"/>
    <property type="match status" value="1"/>
</dbReference>
<protein>
    <submittedName>
        <fullName evidence="5">Exopolyphosphatase / guanosine-5'-triphosphate,3'-diphosphate pyrophosphatase</fullName>
    </submittedName>
    <submittedName>
        <fullName evidence="4">Ppx/GppA family phosphatase</fullName>
    </submittedName>
</protein>
<dbReference type="InterPro" id="IPR048950">
    <property type="entry name" value="Ppx_GppA_C"/>
</dbReference>
<proteinExistence type="inferred from homology"/>
<dbReference type="Gene3D" id="3.30.420.40">
    <property type="match status" value="1"/>
</dbReference>
<dbReference type="InterPro" id="IPR043129">
    <property type="entry name" value="ATPase_NBD"/>
</dbReference>
<sequence length="512" mass="57785">MKQFGLIDIGSNTIRLVIFHYHSDTGLKEIRNIKAPARLAQYVDDDSYMSQEGIDHLVEILTSYDKVARDAGVTDMYPIATAAIRSSKNLDDIIMQVKTALDMDIVVITGEEEAYYGYNAVAHTISNVDAVTVDIGGSSCEITLFENKELINSISLPFGVVTLQEMFFKDKDHNDKSAIKTCTAYIKEKIHSVRWIAKQGIPVIAIGGSARNIARIHQSMTNYPIAGVHGYTLTKDNLVDVIELLMKTDDDELDNIDGLSKERTDIILPSALVFKTLYEFVDAEMFKFSRQGLREGYAINIIKKDYPQAFKRFNIFDDTLHQVANDFKIKASEGLKRRELASKVYQELYIQGVLNVTKQDKRLMKNAAYLFNLGEFIDKDAASQHTYYILSNSNINGLTHKDRVRLALLASYKNKSLLKFFADETGWFTDDELDVILPLGSILKFANALDISNTGIVKDLRLEVDGDDAVLTVFHDGDPVSEAYQTNRQKKHIERILDKDIEIVFEDISTQL</sequence>
<dbReference type="Gene3D" id="3.30.420.150">
    <property type="entry name" value="Exopolyphosphatase. Domain 2"/>
    <property type="match status" value="1"/>
</dbReference>
<name>A0A662Z5H4_9STAP</name>
<reference evidence="5 6" key="1">
    <citation type="submission" date="2016-10" db="EMBL/GenBank/DDBJ databases">
        <authorList>
            <person name="Varghese N."/>
            <person name="Submissions S."/>
        </authorList>
    </citation>
    <scope>NUCLEOTIDE SEQUENCE [LARGE SCALE GENOMIC DNA]</scope>
    <source>
        <strain evidence="5 6">IBRC-M10081</strain>
    </source>
</reference>
<dbReference type="AlphaFoldDB" id="A0A662Z5H4"/>
<feature type="domain" description="Ppx/GppA phosphatase C-terminal" evidence="3">
    <location>
        <begin position="317"/>
        <end position="460"/>
    </location>
</feature>
<dbReference type="InterPro" id="IPR003695">
    <property type="entry name" value="Ppx_GppA_N"/>
</dbReference>
<dbReference type="Proteomes" id="UP000243605">
    <property type="component" value="Unassembled WGS sequence"/>
</dbReference>
<dbReference type="GO" id="GO:0006357">
    <property type="term" value="P:regulation of transcription by RNA polymerase II"/>
    <property type="evidence" value="ECO:0007669"/>
    <property type="project" value="TreeGrafter"/>
</dbReference>
<dbReference type="EMBL" id="DYYI01000068">
    <property type="protein sequence ID" value="HJE19864.1"/>
    <property type="molecule type" value="Genomic_DNA"/>
</dbReference>
<evidence type="ECO:0000256" key="1">
    <source>
        <dbReference type="ARBA" id="ARBA00007125"/>
    </source>
</evidence>
<evidence type="ECO:0000313" key="4">
    <source>
        <dbReference type="EMBL" id="HJE19864.1"/>
    </source>
</evidence>
<dbReference type="InterPro" id="IPR050273">
    <property type="entry name" value="GppA/Ppx_hydrolase"/>
</dbReference>
<evidence type="ECO:0000313" key="5">
    <source>
        <dbReference type="EMBL" id="SEW19197.1"/>
    </source>
</evidence>
<gene>
    <name evidence="4" type="ORF">K8V35_05885</name>
    <name evidence="5" type="ORF">SAMN05192557_2070</name>
</gene>
<dbReference type="OrthoDB" id="9807195at2"/>
<evidence type="ECO:0000259" key="3">
    <source>
        <dbReference type="Pfam" id="PF21447"/>
    </source>
</evidence>
<comment type="similarity">
    <text evidence="1">Belongs to the GppA/Ppx family.</text>
</comment>
<dbReference type="RefSeq" id="WP_091476697.1">
    <property type="nucleotide sequence ID" value="NZ_FOIT01000008.1"/>
</dbReference>
<dbReference type="SUPFAM" id="SSF53067">
    <property type="entry name" value="Actin-like ATPase domain"/>
    <property type="match status" value="2"/>
</dbReference>
<dbReference type="Pfam" id="PF02541">
    <property type="entry name" value="Ppx-GppA"/>
    <property type="match status" value="1"/>
</dbReference>
<dbReference type="CDD" id="cd24052">
    <property type="entry name" value="ASKHA_NBD_HpPPX-GppA-like"/>
    <property type="match status" value="1"/>
</dbReference>
<dbReference type="PANTHER" id="PTHR30005:SF0">
    <property type="entry name" value="RETROGRADE REGULATION PROTEIN 2"/>
    <property type="match status" value="1"/>
</dbReference>
<dbReference type="EMBL" id="FOIT01000008">
    <property type="protein sequence ID" value="SEW19197.1"/>
    <property type="molecule type" value="Genomic_DNA"/>
</dbReference>
<evidence type="ECO:0000313" key="6">
    <source>
        <dbReference type="Proteomes" id="UP000243605"/>
    </source>
</evidence>
<reference evidence="4" key="2">
    <citation type="journal article" date="2021" name="PeerJ">
        <title>Extensive microbial diversity within the chicken gut microbiome revealed by metagenomics and culture.</title>
        <authorList>
            <person name="Gilroy R."/>
            <person name="Ravi A."/>
            <person name="Getino M."/>
            <person name="Pursley I."/>
            <person name="Horton D.L."/>
            <person name="Alikhan N.F."/>
            <person name="Baker D."/>
            <person name="Gharbi K."/>
            <person name="Hall N."/>
            <person name="Watson M."/>
            <person name="Adriaenssens E.M."/>
            <person name="Foster-Nyarko E."/>
            <person name="Jarju S."/>
            <person name="Secka A."/>
            <person name="Antonio M."/>
            <person name="Oren A."/>
            <person name="Chaudhuri R.R."/>
            <person name="La Ragione R."/>
            <person name="Hildebrand F."/>
            <person name="Pallen M.J."/>
        </authorList>
    </citation>
    <scope>NUCLEOTIDE SEQUENCE</scope>
    <source>
        <strain evidence="4">6019</strain>
    </source>
</reference>
<dbReference type="SUPFAM" id="SSF109604">
    <property type="entry name" value="HD-domain/PDEase-like"/>
    <property type="match status" value="1"/>
</dbReference>
<keyword evidence="6" id="KW-1185">Reference proteome</keyword>
<dbReference type="Gene3D" id="1.10.3210.10">
    <property type="entry name" value="Hypothetical protein af1432"/>
    <property type="match status" value="1"/>
</dbReference>
<feature type="domain" description="Ppx/GppA phosphatase N-terminal" evidence="2">
    <location>
        <begin position="25"/>
        <end position="303"/>
    </location>
</feature>
<dbReference type="Pfam" id="PF21447">
    <property type="entry name" value="Ppx-GppA_III"/>
    <property type="match status" value="1"/>
</dbReference>
<organism evidence="5 6">
    <name type="scientific">Aliicoccus persicus</name>
    <dbReference type="NCBI Taxonomy" id="930138"/>
    <lineage>
        <taxon>Bacteria</taxon>
        <taxon>Bacillati</taxon>
        <taxon>Bacillota</taxon>
        <taxon>Bacilli</taxon>
        <taxon>Bacillales</taxon>
        <taxon>Staphylococcaceae</taxon>
        <taxon>Aliicoccus</taxon>
    </lineage>
</organism>
<accession>A0A662Z5H4</accession>
<dbReference type="Proteomes" id="UP000763505">
    <property type="component" value="Unassembled WGS sequence"/>
</dbReference>